<organism evidence="2 3">
    <name type="scientific">Pseudotabrizicola alkalilacus</name>
    <dbReference type="NCBI Taxonomy" id="2305252"/>
    <lineage>
        <taxon>Bacteria</taxon>
        <taxon>Pseudomonadati</taxon>
        <taxon>Pseudomonadota</taxon>
        <taxon>Alphaproteobacteria</taxon>
        <taxon>Rhodobacterales</taxon>
        <taxon>Paracoccaceae</taxon>
        <taxon>Pseudotabrizicola</taxon>
    </lineage>
</organism>
<dbReference type="Proteomes" id="UP000284547">
    <property type="component" value="Unassembled WGS sequence"/>
</dbReference>
<dbReference type="InterPro" id="IPR029063">
    <property type="entry name" value="SAM-dependent_MTases_sf"/>
</dbReference>
<dbReference type="InterPro" id="IPR001387">
    <property type="entry name" value="Cro/C1-type_HTH"/>
</dbReference>
<dbReference type="PROSITE" id="PS50943">
    <property type="entry name" value="HTH_CROC1"/>
    <property type="match status" value="1"/>
</dbReference>
<gene>
    <name evidence="2" type="ORF">D1012_21600</name>
</gene>
<dbReference type="OrthoDB" id="7852540at2"/>
<keyword evidence="3" id="KW-1185">Reference proteome</keyword>
<dbReference type="InterPro" id="IPR002052">
    <property type="entry name" value="DNA_methylase_N6_adenine_CS"/>
</dbReference>
<dbReference type="Gene3D" id="1.10.260.40">
    <property type="entry name" value="lambda repressor-like DNA-binding domains"/>
    <property type="match status" value="1"/>
</dbReference>
<dbReference type="Gene3D" id="3.40.50.150">
    <property type="entry name" value="Vaccinia Virus protein VP39"/>
    <property type="match status" value="1"/>
</dbReference>
<dbReference type="SMART" id="SM00530">
    <property type="entry name" value="HTH_XRE"/>
    <property type="match status" value="1"/>
</dbReference>
<dbReference type="GO" id="GO:0003677">
    <property type="term" value="F:DNA binding"/>
    <property type="evidence" value="ECO:0007669"/>
    <property type="project" value="InterPro"/>
</dbReference>
<dbReference type="EMBL" id="QWEY01000022">
    <property type="protein sequence ID" value="RGP35161.1"/>
    <property type="molecule type" value="Genomic_DNA"/>
</dbReference>
<dbReference type="GO" id="GO:0008168">
    <property type="term" value="F:methyltransferase activity"/>
    <property type="evidence" value="ECO:0007669"/>
    <property type="project" value="InterPro"/>
</dbReference>
<feature type="domain" description="HTH cro/C1-type" evidence="1">
    <location>
        <begin position="21"/>
        <end position="73"/>
    </location>
</feature>
<protein>
    <submittedName>
        <fullName evidence="2">XRE family transcriptional regulator</fullName>
    </submittedName>
</protein>
<dbReference type="SUPFAM" id="SSF53335">
    <property type="entry name" value="S-adenosyl-L-methionine-dependent methyltransferases"/>
    <property type="match status" value="1"/>
</dbReference>
<dbReference type="CDD" id="cd00093">
    <property type="entry name" value="HTH_XRE"/>
    <property type="match status" value="1"/>
</dbReference>
<evidence type="ECO:0000313" key="3">
    <source>
        <dbReference type="Proteomes" id="UP000284547"/>
    </source>
</evidence>
<name>A0A411YWA1_9RHOB</name>
<evidence type="ECO:0000259" key="1">
    <source>
        <dbReference type="PROSITE" id="PS50943"/>
    </source>
</evidence>
<accession>A0A411YWA1</accession>
<proteinExistence type="predicted"/>
<sequence>MKALGLGWGWARQGEDAAALLAARRRKKGFSQAALAEKAGCSRPTIIALERDFSGSVSILLSVLAALGVRQVLRALDMPGRAGLVPVTNAPVRDLVMTPAPLAAAVIAHFAEQISGSILDPARGQGAFFDQFPSLLQRRWCEVSEGKDFHAWSEPVDWIVTNPPWSRLRDFTLHAMNLAPNIIWLAPIVNLTTKARLRDLDEYGFGIAELLLIETPKCWPQSGFQLAAAHLKKGHQGAWQVSRLGLVVK</sequence>
<dbReference type="SUPFAM" id="SSF47413">
    <property type="entry name" value="lambda repressor-like DNA-binding domains"/>
    <property type="match status" value="1"/>
</dbReference>
<dbReference type="Pfam" id="PF01381">
    <property type="entry name" value="HTH_3"/>
    <property type="match status" value="1"/>
</dbReference>
<evidence type="ECO:0000313" key="2">
    <source>
        <dbReference type="EMBL" id="RGP35161.1"/>
    </source>
</evidence>
<comment type="caution">
    <text evidence="2">The sequence shown here is derived from an EMBL/GenBank/DDBJ whole genome shotgun (WGS) entry which is preliminary data.</text>
</comment>
<reference evidence="2 3" key="1">
    <citation type="submission" date="2018-08" db="EMBL/GenBank/DDBJ databases">
        <title>Flavobacterium tibetense sp. nov., isolated from a wetland YonghuCo on Tibetan Plateau.</title>
        <authorList>
            <person name="Phurbu D."/>
            <person name="Lu H."/>
            <person name="Xing P."/>
        </authorList>
    </citation>
    <scope>NUCLEOTIDE SEQUENCE [LARGE SCALE GENOMIC DNA]</scope>
    <source>
        <strain evidence="2 3">DJC</strain>
    </source>
</reference>
<dbReference type="AlphaFoldDB" id="A0A411YWA1"/>
<dbReference type="InterPro" id="IPR010982">
    <property type="entry name" value="Lambda_DNA-bd_dom_sf"/>
</dbReference>
<dbReference type="PROSITE" id="PS00092">
    <property type="entry name" value="N6_MTASE"/>
    <property type="match status" value="1"/>
</dbReference>
<dbReference type="GO" id="GO:0032259">
    <property type="term" value="P:methylation"/>
    <property type="evidence" value="ECO:0007669"/>
    <property type="project" value="InterPro"/>
</dbReference>